<keyword evidence="3" id="KW-1185">Reference proteome</keyword>
<dbReference type="InParanoid" id="A0A0G4EZC9"/>
<dbReference type="Pfam" id="PF14336">
    <property type="entry name" value="GLUCM-like_C"/>
    <property type="match status" value="1"/>
</dbReference>
<protein>
    <recommendedName>
        <fullName evidence="1">D-glutamate cyclase-like C-terminal domain-containing protein</fullName>
    </recommendedName>
</protein>
<dbReference type="EMBL" id="CDMY01000347">
    <property type="protein sequence ID" value="CEM04142.1"/>
    <property type="molecule type" value="Genomic_DNA"/>
</dbReference>
<evidence type="ECO:0000313" key="2">
    <source>
        <dbReference type="EMBL" id="CEM04142.1"/>
    </source>
</evidence>
<evidence type="ECO:0000313" key="3">
    <source>
        <dbReference type="Proteomes" id="UP000041254"/>
    </source>
</evidence>
<dbReference type="GO" id="GO:0047820">
    <property type="term" value="F:D-glutamate cyclase activity"/>
    <property type="evidence" value="ECO:0007669"/>
    <property type="project" value="TreeGrafter"/>
</dbReference>
<name>A0A0G4EZC9_VITBC</name>
<reference evidence="2 3" key="1">
    <citation type="submission" date="2014-11" db="EMBL/GenBank/DDBJ databases">
        <authorList>
            <person name="Zhu J."/>
            <person name="Qi W."/>
            <person name="Song R."/>
        </authorList>
    </citation>
    <scope>NUCLEOTIDE SEQUENCE [LARGE SCALE GENOMIC DNA]</scope>
</reference>
<dbReference type="Gene3D" id="3.90.1640.20">
    <property type="entry name" value="TON_0340"/>
    <property type="match status" value="1"/>
</dbReference>
<evidence type="ECO:0000259" key="1">
    <source>
        <dbReference type="Pfam" id="PF14336"/>
    </source>
</evidence>
<sequence length="365" mass="39379">MDRSPNAPLAPSEDLYHQTTASLEHLTQKDEGGRGIRQLLGPETDDGLRRSAFLLSQPHVRRVGILTGFPCNRDSHPPTETDGPPGALAVAKCLLRGHKEAVVLLTDGINEAPLLAAVAAHPYLHKALANKRLTVESFHPAEFCENGSCIASVPLHKLADRRQLPGVRRLRALWEELDHLVAVERSGRAADGRYYTMRGLDMTSDVAPLDILFHWSLTGPQDGIRPLTTAIGDGGNELGLGKVAHRTAQHIPKGAQIACAVSCHSLIVASVSNWGAYALAALTSALMVFAGDGSFSFDELFTTDADERQVAAALCEAGVRDGATKELAMTVDGFPMHETFKRVDRMREIVSCLIVEGRRDSMMGG</sequence>
<dbReference type="PANTHER" id="PTHR32022:SF10">
    <property type="entry name" value="D-GLUTAMATE CYCLASE, MITOCHONDRIAL"/>
    <property type="match status" value="1"/>
</dbReference>
<dbReference type="OMA" id="SANCTIM"/>
<feature type="domain" description="D-glutamate cyclase-like C-terminal" evidence="1">
    <location>
        <begin position="23"/>
        <end position="346"/>
    </location>
</feature>
<dbReference type="STRING" id="1169540.A0A0G4EZC9"/>
<gene>
    <name evidence="2" type="ORF">Vbra_8575</name>
</gene>
<dbReference type="AlphaFoldDB" id="A0A0G4EZC9"/>
<proteinExistence type="predicted"/>
<dbReference type="Proteomes" id="UP000041254">
    <property type="component" value="Unassembled WGS sequence"/>
</dbReference>
<dbReference type="PhylomeDB" id="A0A0G4EZC9"/>
<dbReference type="PANTHER" id="PTHR32022">
    <property type="entry name" value="D-GLUTAMATE CYCLASE, MITOCHONDRIAL"/>
    <property type="match status" value="1"/>
</dbReference>
<dbReference type="GO" id="GO:0006536">
    <property type="term" value="P:glutamate metabolic process"/>
    <property type="evidence" value="ECO:0007669"/>
    <property type="project" value="TreeGrafter"/>
</dbReference>
<dbReference type="InterPro" id="IPR025504">
    <property type="entry name" value="GLUCM_C"/>
</dbReference>
<dbReference type="VEuPathDB" id="CryptoDB:Vbra_8575"/>
<accession>A0A0G4EZC9</accession>
<organism evidence="2 3">
    <name type="scientific">Vitrella brassicaformis (strain CCMP3155)</name>
    <dbReference type="NCBI Taxonomy" id="1169540"/>
    <lineage>
        <taxon>Eukaryota</taxon>
        <taxon>Sar</taxon>
        <taxon>Alveolata</taxon>
        <taxon>Colpodellida</taxon>
        <taxon>Vitrellaceae</taxon>
        <taxon>Vitrella</taxon>
    </lineage>
</organism>
<dbReference type="OrthoDB" id="10262538at2759"/>